<name>A0A9P7B4U7_RHOMI</name>
<evidence type="ECO:0000313" key="9">
    <source>
        <dbReference type="EMBL" id="KAG0659429.1"/>
    </source>
</evidence>
<dbReference type="SUPFAM" id="SSF52096">
    <property type="entry name" value="ClpP/crotonase"/>
    <property type="match status" value="1"/>
</dbReference>
<reference evidence="9 10" key="1">
    <citation type="submission" date="2020-11" db="EMBL/GenBank/DDBJ databases">
        <title>Kefir isolates.</title>
        <authorList>
            <person name="Marcisauskas S."/>
            <person name="Kim Y."/>
            <person name="Blasche S."/>
        </authorList>
    </citation>
    <scope>NUCLEOTIDE SEQUENCE [LARGE SCALE GENOMIC DNA]</scope>
    <source>
        <strain evidence="9 10">KR</strain>
    </source>
</reference>
<evidence type="ECO:0000256" key="1">
    <source>
        <dbReference type="ARBA" id="ARBA00007039"/>
    </source>
</evidence>
<comment type="caution">
    <text evidence="9">The sequence shown here is derived from an EMBL/GenBank/DDBJ whole genome shotgun (WGS) entry which is preliminary data.</text>
</comment>
<dbReference type="AlphaFoldDB" id="A0A9P7B4U7"/>
<dbReference type="PANTHER" id="PTHR10381">
    <property type="entry name" value="ATP-DEPENDENT CLP PROTEASE PROTEOLYTIC SUBUNIT"/>
    <property type="match status" value="1"/>
</dbReference>
<evidence type="ECO:0000256" key="6">
    <source>
        <dbReference type="PROSITE-ProRule" id="PRU10086"/>
    </source>
</evidence>
<keyword evidence="4" id="KW-0720">Serine protease</keyword>
<keyword evidence="10" id="KW-1185">Reference proteome</keyword>
<dbReference type="PANTHER" id="PTHR10381:SF11">
    <property type="entry name" value="ATP-DEPENDENT CLP PROTEASE PROTEOLYTIC SUBUNIT, MITOCHONDRIAL"/>
    <property type="match status" value="1"/>
</dbReference>
<dbReference type="Proteomes" id="UP000777482">
    <property type="component" value="Unassembled WGS sequence"/>
</dbReference>
<dbReference type="PROSITE" id="PS00382">
    <property type="entry name" value="CLP_PROTEASE_HIS"/>
    <property type="match status" value="1"/>
</dbReference>
<evidence type="ECO:0000256" key="5">
    <source>
        <dbReference type="ARBA" id="ARBA00034021"/>
    </source>
</evidence>
<keyword evidence="2" id="KW-0645">Protease</keyword>
<protein>
    <recommendedName>
        <fullName evidence="7">ATP-dependent Clp protease proteolytic subunit</fullName>
    </recommendedName>
</protein>
<gene>
    <name evidence="9" type="ORF">C6P46_005208</name>
</gene>
<comment type="catalytic activity">
    <reaction evidence="5 6">
        <text>Hydrolysis of proteins to small peptides in the presence of ATP and magnesium. alpha-casein is the usual test substrate. In the absence of ATP, only oligopeptides shorter than five residues are hydrolyzed (such as succinyl-Leu-Tyr-|-NHMec, and Leu-Tyr-Leu-|-Tyr-Trp, in which cleavage of the -Tyr-|-Leu- and -Tyr-|-Trp bonds also occurs).</text>
        <dbReference type="EC" id="3.4.21.92"/>
    </reaction>
</comment>
<dbReference type="EMBL" id="PUHQ01000054">
    <property type="protein sequence ID" value="KAG0659429.1"/>
    <property type="molecule type" value="Genomic_DNA"/>
</dbReference>
<dbReference type="GO" id="GO:0004176">
    <property type="term" value="F:ATP-dependent peptidase activity"/>
    <property type="evidence" value="ECO:0007669"/>
    <property type="project" value="InterPro"/>
</dbReference>
<proteinExistence type="inferred from homology"/>
<dbReference type="GO" id="GO:0006515">
    <property type="term" value="P:protein quality control for misfolded or incompletely synthesized proteins"/>
    <property type="evidence" value="ECO:0007669"/>
    <property type="project" value="TreeGrafter"/>
</dbReference>
<feature type="active site" evidence="6">
    <location>
        <position position="118"/>
    </location>
</feature>
<dbReference type="InterPro" id="IPR023562">
    <property type="entry name" value="ClpP/TepA"/>
</dbReference>
<evidence type="ECO:0000256" key="2">
    <source>
        <dbReference type="ARBA" id="ARBA00022670"/>
    </source>
</evidence>
<sequence>MRSTAQLGVASSCSFAPTSSWALIAREPAFRNREGSESRMVRGHAAAALYSRLLQERIVFLNGPIDDALSSVVVAQMLFLEAESSAPISLYINSPGGSVTAGEPGHRNALAHSSIMIHQPSGGAGGQASDISIVANEILRVREKMFDLYADHCKFPDEERETARKRFAQMLDRDHYLTPDAAIKQGIIDHVLVKRPSSGGDDGGVSTTSSVEKQGSSS</sequence>
<feature type="region of interest" description="Disordered" evidence="8">
    <location>
        <begin position="194"/>
        <end position="218"/>
    </location>
</feature>
<dbReference type="Gene3D" id="3.90.226.10">
    <property type="entry name" value="2-enoyl-CoA Hydratase, Chain A, domain 1"/>
    <property type="match status" value="2"/>
</dbReference>
<dbReference type="InterPro" id="IPR033135">
    <property type="entry name" value="ClpP_His_AS"/>
</dbReference>
<evidence type="ECO:0000256" key="8">
    <source>
        <dbReference type="SAM" id="MobiDB-lite"/>
    </source>
</evidence>
<organism evidence="9 10">
    <name type="scientific">Rhodotorula mucilaginosa</name>
    <name type="common">Yeast</name>
    <name type="synonym">Rhodotorula rubra</name>
    <dbReference type="NCBI Taxonomy" id="5537"/>
    <lineage>
        <taxon>Eukaryota</taxon>
        <taxon>Fungi</taxon>
        <taxon>Dikarya</taxon>
        <taxon>Basidiomycota</taxon>
        <taxon>Pucciniomycotina</taxon>
        <taxon>Microbotryomycetes</taxon>
        <taxon>Sporidiobolales</taxon>
        <taxon>Sporidiobolaceae</taxon>
        <taxon>Rhodotorula</taxon>
    </lineage>
</organism>
<dbReference type="InterPro" id="IPR001907">
    <property type="entry name" value="ClpP"/>
</dbReference>
<comment type="similarity">
    <text evidence="1 7">Belongs to the peptidase S14 family.</text>
</comment>
<evidence type="ECO:0000256" key="4">
    <source>
        <dbReference type="ARBA" id="ARBA00022825"/>
    </source>
</evidence>
<accession>A0A9P7B4U7</accession>
<dbReference type="GO" id="GO:0009368">
    <property type="term" value="C:endopeptidase Clp complex"/>
    <property type="evidence" value="ECO:0007669"/>
    <property type="project" value="TreeGrafter"/>
</dbReference>
<dbReference type="GO" id="GO:0004252">
    <property type="term" value="F:serine-type endopeptidase activity"/>
    <property type="evidence" value="ECO:0007669"/>
    <property type="project" value="UniProtKB-EC"/>
</dbReference>
<evidence type="ECO:0000313" key="10">
    <source>
        <dbReference type="Proteomes" id="UP000777482"/>
    </source>
</evidence>
<dbReference type="GO" id="GO:0051117">
    <property type="term" value="F:ATPase binding"/>
    <property type="evidence" value="ECO:0007669"/>
    <property type="project" value="TreeGrafter"/>
</dbReference>
<dbReference type="PRINTS" id="PR00127">
    <property type="entry name" value="CLPPROTEASEP"/>
</dbReference>
<dbReference type="InterPro" id="IPR029045">
    <property type="entry name" value="ClpP/crotonase-like_dom_sf"/>
</dbReference>
<dbReference type="OrthoDB" id="2017408at2759"/>
<dbReference type="CDD" id="cd07017">
    <property type="entry name" value="S14_ClpP_2"/>
    <property type="match status" value="1"/>
</dbReference>
<dbReference type="Pfam" id="PF00574">
    <property type="entry name" value="CLP_protease"/>
    <property type="match status" value="1"/>
</dbReference>
<evidence type="ECO:0000256" key="7">
    <source>
        <dbReference type="RuleBase" id="RU003567"/>
    </source>
</evidence>
<keyword evidence="3" id="KW-0378">Hydrolase</keyword>
<evidence type="ECO:0000256" key="3">
    <source>
        <dbReference type="ARBA" id="ARBA00022801"/>
    </source>
</evidence>